<dbReference type="RefSeq" id="WP_089299203.1">
    <property type="nucleotide sequence ID" value="NZ_BOMU01000133.1"/>
</dbReference>
<organism evidence="2 3">
    <name type="scientific">Actinoplanes regularis</name>
    <dbReference type="NCBI Taxonomy" id="52697"/>
    <lineage>
        <taxon>Bacteria</taxon>
        <taxon>Bacillati</taxon>
        <taxon>Actinomycetota</taxon>
        <taxon>Actinomycetes</taxon>
        <taxon>Micromonosporales</taxon>
        <taxon>Micromonosporaceae</taxon>
        <taxon>Actinoplanes</taxon>
    </lineage>
</organism>
<dbReference type="EMBL" id="FZNR01000041">
    <property type="protein sequence ID" value="SNT12186.1"/>
    <property type="molecule type" value="Genomic_DNA"/>
</dbReference>
<evidence type="ECO:0000313" key="2">
    <source>
        <dbReference type="EMBL" id="SNT12186.1"/>
    </source>
</evidence>
<dbReference type="Proteomes" id="UP000198415">
    <property type="component" value="Unassembled WGS sequence"/>
</dbReference>
<feature type="signal peptide" evidence="1">
    <location>
        <begin position="1"/>
        <end position="31"/>
    </location>
</feature>
<name>A0A239K1I9_9ACTN</name>
<gene>
    <name evidence="2" type="ORF">SAMN06264365_14137</name>
</gene>
<reference evidence="2 3" key="1">
    <citation type="submission" date="2017-06" db="EMBL/GenBank/DDBJ databases">
        <authorList>
            <person name="Kim H.J."/>
            <person name="Triplett B.A."/>
        </authorList>
    </citation>
    <scope>NUCLEOTIDE SEQUENCE [LARGE SCALE GENOMIC DNA]</scope>
    <source>
        <strain evidence="2 3">DSM 43151</strain>
    </source>
</reference>
<protein>
    <submittedName>
        <fullName evidence="2">Uncharacterized protein</fullName>
    </submittedName>
</protein>
<feature type="chain" id="PRO_5038945810" evidence="1">
    <location>
        <begin position="32"/>
        <end position="67"/>
    </location>
</feature>
<accession>A0A239K1I9</accession>
<dbReference type="AlphaFoldDB" id="A0A239K1I9"/>
<evidence type="ECO:0000313" key="3">
    <source>
        <dbReference type="Proteomes" id="UP000198415"/>
    </source>
</evidence>
<keyword evidence="3" id="KW-1185">Reference proteome</keyword>
<evidence type="ECO:0000256" key="1">
    <source>
        <dbReference type="SAM" id="SignalP"/>
    </source>
</evidence>
<proteinExistence type="predicted"/>
<keyword evidence="1" id="KW-0732">Signal</keyword>
<sequence length="67" mass="6646">MQRRTVTLVRAMIIPAVIAAGGLALATAAQAGPARSADHAVAARMPLIGSGTHPVEATEASWGVGNG</sequence>